<proteinExistence type="predicted"/>
<reference evidence="1" key="1">
    <citation type="journal article" date="2020" name="mSystems">
        <title>Genome- and Community-Level Interaction Insights into Carbon Utilization and Element Cycling Functions of Hydrothermarchaeota in Hydrothermal Sediment.</title>
        <authorList>
            <person name="Zhou Z."/>
            <person name="Liu Y."/>
            <person name="Xu W."/>
            <person name="Pan J."/>
            <person name="Luo Z.H."/>
            <person name="Li M."/>
        </authorList>
    </citation>
    <scope>NUCLEOTIDE SEQUENCE [LARGE SCALE GENOMIC DNA]</scope>
    <source>
        <strain evidence="1">SpSt-757</strain>
    </source>
</reference>
<gene>
    <name evidence="1" type="ORF">ENV41_03990</name>
</gene>
<dbReference type="AlphaFoldDB" id="A0A7V3JAN6"/>
<comment type="caution">
    <text evidence="1">The sequence shown here is derived from an EMBL/GenBank/DDBJ whole genome shotgun (WGS) entry which is preliminary data.</text>
</comment>
<name>A0A7V3JAN6_UNCC3</name>
<evidence type="ECO:0000313" key="1">
    <source>
        <dbReference type="EMBL" id="HFZ09273.1"/>
    </source>
</evidence>
<sequence length="106" mass="12089">MAGVSVEKVIEEFNSKRDLRLKAELMKVESYRLTVTFCTKGNHNNSNFDEDIVEFGNILSSHSGTDYDLVRLFRLGDGRFVGVFVPDGDRMKEVVDFGFDPFDMLL</sequence>
<protein>
    <submittedName>
        <fullName evidence="1">Uncharacterized protein</fullName>
    </submittedName>
</protein>
<dbReference type="EMBL" id="DTGG01000122">
    <property type="protein sequence ID" value="HFZ09273.1"/>
    <property type="molecule type" value="Genomic_DNA"/>
</dbReference>
<organism evidence="1">
    <name type="scientific">candidate division CPR3 bacterium</name>
    <dbReference type="NCBI Taxonomy" id="2268181"/>
    <lineage>
        <taxon>Bacteria</taxon>
        <taxon>Bacteria division CPR3</taxon>
    </lineage>
</organism>
<accession>A0A7V3JAN6</accession>